<dbReference type="GO" id="GO:0009279">
    <property type="term" value="C:cell outer membrane"/>
    <property type="evidence" value="ECO:0007669"/>
    <property type="project" value="UniProtKB-SubCell"/>
</dbReference>
<dbReference type="STRING" id="633149.Bresu_0853"/>
<accession>D9QMJ7</accession>
<gene>
    <name evidence="6" type="ordered locus">Bresu_0853</name>
</gene>
<dbReference type="eggNOG" id="COG2885">
    <property type="taxonomic scope" value="Bacteria"/>
</dbReference>
<keyword evidence="7" id="KW-1185">Reference proteome</keyword>
<dbReference type="Pfam" id="PF00691">
    <property type="entry name" value="OmpA"/>
    <property type="match status" value="1"/>
</dbReference>
<dbReference type="PRINTS" id="PR01021">
    <property type="entry name" value="OMPADOMAIN"/>
</dbReference>
<evidence type="ECO:0000313" key="6">
    <source>
        <dbReference type="EMBL" id="ADL00167.1"/>
    </source>
</evidence>
<dbReference type="InterPro" id="IPR050330">
    <property type="entry name" value="Bact_OuterMem_StrucFunc"/>
</dbReference>
<dbReference type="CDD" id="cd07185">
    <property type="entry name" value="OmpA_C-like"/>
    <property type="match status" value="1"/>
</dbReference>
<dbReference type="InterPro" id="IPR006665">
    <property type="entry name" value="OmpA-like"/>
</dbReference>
<dbReference type="FunCoup" id="D9QMJ7">
    <property type="interactions" value="51"/>
</dbReference>
<proteinExistence type="predicted"/>
<dbReference type="HOGENOM" id="CLU_016890_9_3_5"/>
<evidence type="ECO:0000313" key="7">
    <source>
        <dbReference type="Proteomes" id="UP000002696"/>
    </source>
</evidence>
<name>D9QMJ7_BRESC</name>
<dbReference type="KEGG" id="bsb:Bresu_0853"/>
<keyword evidence="2 4" id="KW-0472">Membrane</keyword>
<evidence type="ECO:0000256" key="3">
    <source>
        <dbReference type="ARBA" id="ARBA00023237"/>
    </source>
</evidence>
<dbReference type="PROSITE" id="PS01068">
    <property type="entry name" value="OMPA_1"/>
    <property type="match status" value="1"/>
</dbReference>
<reference evidence="7" key="1">
    <citation type="journal article" date="2011" name="J. Bacteriol.">
        <title>Genome sequences of eight morphologically diverse alphaproteobacteria.</title>
        <authorList>
            <consortium name="US DOE Joint Genome Institute"/>
            <person name="Brown P.J."/>
            <person name="Kysela D.T."/>
            <person name="Buechlein A."/>
            <person name="Hemmerich C."/>
            <person name="Brun Y.V."/>
        </authorList>
    </citation>
    <scope>NUCLEOTIDE SEQUENCE [LARGE SCALE GENOMIC DNA]</scope>
    <source>
        <strain evidence="7">ATCC 15264 / DSM 4735 / LMG 14903 / NBRC 16000 / CB 81</strain>
    </source>
</reference>
<feature type="domain" description="OmpA-like" evidence="5">
    <location>
        <begin position="84"/>
        <end position="200"/>
    </location>
</feature>
<comment type="subcellular location">
    <subcellularLocation>
        <location evidence="1">Cell outer membrane</location>
    </subcellularLocation>
</comment>
<dbReference type="PROSITE" id="PS51123">
    <property type="entry name" value="OMPA_2"/>
    <property type="match status" value="1"/>
</dbReference>
<dbReference type="InterPro" id="IPR006690">
    <property type="entry name" value="OMPA-like_CS"/>
</dbReference>
<dbReference type="PANTHER" id="PTHR30329:SF21">
    <property type="entry name" value="LIPOPROTEIN YIAD-RELATED"/>
    <property type="match status" value="1"/>
</dbReference>
<dbReference type="Proteomes" id="UP000002696">
    <property type="component" value="Chromosome"/>
</dbReference>
<dbReference type="EMBL" id="CP002102">
    <property type="protein sequence ID" value="ADL00167.1"/>
    <property type="molecule type" value="Genomic_DNA"/>
</dbReference>
<dbReference type="InterPro" id="IPR006664">
    <property type="entry name" value="OMP_bac"/>
</dbReference>
<dbReference type="Gene3D" id="3.30.1330.60">
    <property type="entry name" value="OmpA-like domain"/>
    <property type="match status" value="1"/>
</dbReference>
<organism evidence="6 7">
    <name type="scientific">Brevundimonas subvibrioides (strain ATCC 15264 / DSM 4735 / LMG 14903 / NBRC 16000 / CB 81)</name>
    <name type="common">Caulobacter subvibrioides</name>
    <dbReference type="NCBI Taxonomy" id="633149"/>
    <lineage>
        <taxon>Bacteria</taxon>
        <taxon>Pseudomonadati</taxon>
        <taxon>Pseudomonadota</taxon>
        <taxon>Alphaproteobacteria</taxon>
        <taxon>Caulobacterales</taxon>
        <taxon>Caulobacteraceae</taxon>
        <taxon>Brevundimonas</taxon>
    </lineage>
</organism>
<dbReference type="PANTHER" id="PTHR30329">
    <property type="entry name" value="STATOR ELEMENT OF FLAGELLAR MOTOR COMPLEX"/>
    <property type="match status" value="1"/>
</dbReference>
<evidence type="ECO:0000256" key="1">
    <source>
        <dbReference type="ARBA" id="ARBA00004442"/>
    </source>
</evidence>
<evidence type="ECO:0000256" key="2">
    <source>
        <dbReference type="ARBA" id="ARBA00023136"/>
    </source>
</evidence>
<dbReference type="InParanoid" id="D9QMJ7"/>
<dbReference type="AlphaFoldDB" id="D9QMJ7"/>
<evidence type="ECO:0000259" key="5">
    <source>
        <dbReference type="PROSITE" id="PS51123"/>
    </source>
</evidence>
<protein>
    <submittedName>
        <fullName evidence="6">OmpA/MotB domain protein</fullName>
    </submittedName>
</protein>
<evidence type="ECO:0000256" key="4">
    <source>
        <dbReference type="PROSITE-ProRule" id="PRU00473"/>
    </source>
</evidence>
<dbReference type="SUPFAM" id="SSF103088">
    <property type="entry name" value="OmpA-like"/>
    <property type="match status" value="1"/>
</dbReference>
<keyword evidence="3" id="KW-0998">Cell outer membrane</keyword>
<dbReference type="InterPro" id="IPR036737">
    <property type="entry name" value="OmpA-like_sf"/>
</dbReference>
<sequence length="200" mass="21377">MQTLSVSSTPRLALRARPVLMTGVVLSLGLLASGCATRGFVRDQVAVVDGRVDATDQRVAQVEGTAGQALERANAAQVLAEGKFMYEVVLSDDSVKFPSDRDALSPEAEQRLAELAQRLKAENKNVYLEIQGHTDAAGPESYNDALGEARAEAVRRSLSRQGIALNRMATISYGEEAPVADNATPEGRAQNRRVAIVVLS</sequence>